<dbReference type="GeneID" id="80558880"/>
<evidence type="ECO:0000313" key="3">
    <source>
        <dbReference type="Proteomes" id="UP001321479"/>
    </source>
</evidence>
<evidence type="ECO:0008006" key="4">
    <source>
        <dbReference type="Google" id="ProtNLM"/>
    </source>
</evidence>
<proteinExistence type="predicted"/>
<feature type="compositionally biased region" description="Polar residues" evidence="1">
    <location>
        <begin position="251"/>
        <end position="261"/>
    </location>
</feature>
<accession>A0ABM7NU31</accession>
<reference evidence="2 3" key="1">
    <citation type="submission" date="2021-02" db="EMBL/GenBank/DDBJ databases">
        <title>Cotonvirus japonicus, which uses Golgi apparatus of host cells for its virion factory, phylogenetically links tailed tupanvirus and icosahedral mimivirus.</title>
        <authorList>
            <person name="Takahashi H."/>
            <person name="Fukaya S."/>
            <person name="Song C."/>
            <person name="Murata K."/>
            <person name="Takemura M."/>
        </authorList>
    </citation>
    <scope>NUCLEOTIDE SEQUENCE [LARGE SCALE GENOMIC DNA]</scope>
</reference>
<evidence type="ECO:0000256" key="1">
    <source>
        <dbReference type="SAM" id="MobiDB-lite"/>
    </source>
</evidence>
<dbReference type="Proteomes" id="UP001321479">
    <property type="component" value="Segment"/>
</dbReference>
<evidence type="ECO:0000313" key="2">
    <source>
        <dbReference type="EMBL" id="BCS83675.1"/>
    </source>
</evidence>
<feature type="region of interest" description="Disordered" evidence="1">
    <location>
        <begin position="247"/>
        <end position="268"/>
    </location>
</feature>
<sequence>MECYHCESIKNNIVLYYLIGQYPEYINVQSYDNPIPDQAKPICQDCVVNFLLVRQQGLQVCKTCQKINCQKCKNDDLYERNRNYCRSMKCQICQENVHNIKLNEQDQCCAWANVYEPNIFNYGLNGMYKFVGEEIIAHKGVICCKCLENYKYEPYNSVECSKCKTKYQSAVPRSKGQGFHCASTVYDYGIRGEYGSYLYDFDEVMLFAKERPKDVKYKSCICDACITNLIETGVLVGPREILDEENHKQQHINQKDNNQTKQDIKKKPKRKFIRNQNNRGFVISKDFTSKFH</sequence>
<name>A0ABM7NU31_9VIRU</name>
<dbReference type="EMBL" id="AP024483">
    <property type="protein sequence ID" value="BCS83675.1"/>
    <property type="molecule type" value="Genomic_DNA"/>
</dbReference>
<keyword evidence="3" id="KW-1185">Reference proteome</keyword>
<protein>
    <recommendedName>
        <fullName evidence="4">RING-type domain-containing protein</fullName>
    </recommendedName>
</protein>
<organism evidence="2 3">
    <name type="scientific">Cotonvirus japonicus</name>
    <dbReference type="NCBI Taxonomy" id="2811091"/>
    <lineage>
        <taxon>Viruses</taxon>
        <taxon>Varidnaviria</taxon>
        <taxon>Bamfordvirae</taxon>
        <taxon>Nucleocytoviricota</taxon>
        <taxon>Megaviricetes</taxon>
        <taxon>Imitervirales</taxon>
        <taxon>Mimiviridae</taxon>
        <taxon>Megamimivirinae</taxon>
        <taxon>Cotonvirus</taxon>
        <taxon>Cotonvirus japonicum</taxon>
    </lineage>
</organism>
<dbReference type="RefSeq" id="YP_010842283.1">
    <property type="nucleotide sequence ID" value="NC_079139.1"/>
</dbReference>